<keyword evidence="2" id="KW-1185">Reference proteome</keyword>
<protein>
    <submittedName>
        <fullName evidence="1">Uncharacterized protein</fullName>
    </submittedName>
</protein>
<sequence length="1056" mass="122394">MEAPPLVRYGGGQRRVNGITWSKQTEVKAKKATPRILGRFNRGKRVARPPSSASDDADIEVGPRRGTYTRTLTDSDSEFELLPESHEELPALQGFFASKSVATQRIVLASMFHSWHQMAEATRARRDELLRKWTEAMSFRNRQVLRHTLGNWRRATERASLESGGSYERVQLKLATMHCRHVYLRRVFARLVDSWDLQQRLHAWEAEAPQRLVVACWIKWRGRLAQQKSAAISHASDCVQKAARANALRRALRCWRHQAELRDKEHMFAQWRTERLLSACVGAWRQHRAQAHVQERDKETRERQQLLAWRAVAQHQHSLEERADAQRRRGLLYGVFSRLFSAQQARMTADAQAQRFRRYQTMARVFDAWRYVSRAHRDSQLQARAIRDLARRRDHKRRRLVLAAWRQVAGRVGQAENYADELVARRQRAMLVNCFRQWYASCSFHRGMPTVPPPPPPPMKCQLPTPVSAPVTHAQTMTSMSDDISRRERAVSIQTESDDRQDLLRRVRVAEEEARRYRSLYVDPAQVRMDLVAHEEQLEDLLDQWNHGRRSRLLQSVFRQLRARLDDAKRGREQEAQLAAAHSDNRLRLALRQWQGVAQAQAKDAIAADEHHRRRQVEALYGVLFEWRAQLKDKRQLLMSAAKRHHVNTARKFLATMGALLARHREMELEARSIHRKLELSRAWTQINRIYAMARTSRVLTSMHINDSDALRSIDQAGKLDSTAIIESEELETLFGAWRLLVDDVRETQGAVMDRLPPLLRQRAVASLATGFDWGLLRQGHLLTSSLRQWRHQLSTTRALPMGRGADDGGDGPNALELQRYEKLVSQGRFFRLAQTAFHRWVIANRGKLLAQRQLSQSLKRLVSMIASRVRQVKVAREKERLFQLRPAVSSWRVRLFMNVSRMDNAQVHANASCVRLCLLHWRTQLTHPQQPTTGGPLYMKAIAFRWECQARRALTRWMEASGDERVRVRVAQRAGRLREMQLARVADAWARGRVLGRAVKKMRGVARRRAAQHEMSWRLATAWGNANVQRYALGVWRQRLSPTSSTYFSVAESPV</sequence>
<dbReference type="Proteomes" id="UP001140096">
    <property type="component" value="Unassembled WGS sequence"/>
</dbReference>
<gene>
    <name evidence="1" type="ORF">H4S07_000245</name>
</gene>
<evidence type="ECO:0000313" key="1">
    <source>
        <dbReference type="EMBL" id="KAJ2814002.1"/>
    </source>
</evidence>
<reference evidence="1" key="1">
    <citation type="submission" date="2022-07" db="EMBL/GenBank/DDBJ databases">
        <title>Phylogenomic reconstructions and comparative analyses of Kickxellomycotina fungi.</title>
        <authorList>
            <person name="Reynolds N.K."/>
            <person name="Stajich J.E."/>
            <person name="Barry K."/>
            <person name="Grigoriev I.V."/>
            <person name="Crous P."/>
            <person name="Smith M.E."/>
        </authorList>
    </citation>
    <scope>NUCLEOTIDE SEQUENCE</scope>
    <source>
        <strain evidence="1">CBS 102833</strain>
    </source>
</reference>
<dbReference type="EMBL" id="JANBUP010000009">
    <property type="protein sequence ID" value="KAJ2814002.1"/>
    <property type="molecule type" value="Genomic_DNA"/>
</dbReference>
<organism evidence="1 2">
    <name type="scientific">Coemansia furcata</name>
    <dbReference type="NCBI Taxonomy" id="417177"/>
    <lineage>
        <taxon>Eukaryota</taxon>
        <taxon>Fungi</taxon>
        <taxon>Fungi incertae sedis</taxon>
        <taxon>Zoopagomycota</taxon>
        <taxon>Kickxellomycotina</taxon>
        <taxon>Kickxellomycetes</taxon>
        <taxon>Kickxellales</taxon>
        <taxon>Kickxellaceae</taxon>
        <taxon>Coemansia</taxon>
    </lineage>
</organism>
<accession>A0ACC1LSS6</accession>
<name>A0ACC1LSS6_9FUNG</name>
<proteinExistence type="predicted"/>
<evidence type="ECO:0000313" key="2">
    <source>
        <dbReference type="Proteomes" id="UP001140096"/>
    </source>
</evidence>
<comment type="caution">
    <text evidence="1">The sequence shown here is derived from an EMBL/GenBank/DDBJ whole genome shotgun (WGS) entry which is preliminary data.</text>
</comment>